<dbReference type="OrthoDB" id="9925778at2"/>
<keyword evidence="1" id="KW-0472">Membrane</keyword>
<organism evidence="2 3">
    <name type="scientific">Levilactobacillus parabrevis ATCC 53295</name>
    <dbReference type="NCBI Taxonomy" id="1267003"/>
    <lineage>
        <taxon>Bacteria</taxon>
        <taxon>Bacillati</taxon>
        <taxon>Bacillota</taxon>
        <taxon>Bacilli</taxon>
        <taxon>Lactobacillales</taxon>
        <taxon>Lactobacillaceae</taxon>
        <taxon>Levilactobacillus</taxon>
    </lineage>
</organism>
<keyword evidence="1" id="KW-0812">Transmembrane</keyword>
<gene>
    <name evidence="2" type="ORF">FD07_GL000854</name>
</gene>
<dbReference type="RefSeq" id="WP_020089602.1">
    <property type="nucleotide sequence ID" value="NZ_AZCZ01000022.1"/>
</dbReference>
<proteinExistence type="predicted"/>
<evidence type="ECO:0000313" key="2">
    <source>
        <dbReference type="EMBL" id="KRK36382.1"/>
    </source>
</evidence>
<dbReference type="AlphaFoldDB" id="A0A0R1GQZ6"/>
<name>A0A0R1GQZ6_9LACO</name>
<dbReference type="EMBL" id="AZCZ01000022">
    <property type="protein sequence ID" value="KRK36382.1"/>
    <property type="molecule type" value="Genomic_DNA"/>
</dbReference>
<reference evidence="2 3" key="1">
    <citation type="journal article" date="2015" name="Genome Announc.">
        <title>Expanding the biotechnology potential of lactobacilli through comparative genomics of 213 strains and associated genera.</title>
        <authorList>
            <person name="Sun Z."/>
            <person name="Harris H.M."/>
            <person name="McCann A."/>
            <person name="Guo C."/>
            <person name="Argimon S."/>
            <person name="Zhang W."/>
            <person name="Yang X."/>
            <person name="Jeffery I.B."/>
            <person name="Cooney J.C."/>
            <person name="Kagawa T.F."/>
            <person name="Liu W."/>
            <person name="Song Y."/>
            <person name="Salvetti E."/>
            <person name="Wrobel A."/>
            <person name="Rasinkangas P."/>
            <person name="Parkhill J."/>
            <person name="Rea M.C."/>
            <person name="O'Sullivan O."/>
            <person name="Ritari J."/>
            <person name="Douillard F.P."/>
            <person name="Paul Ross R."/>
            <person name="Yang R."/>
            <person name="Briner A.E."/>
            <person name="Felis G.E."/>
            <person name="de Vos W.M."/>
            <person name="Barrangou R."/>
            <person name="Klaenhammer T.R."/>
            <person name="Caufield P.W."/>
            <person name="Cui Y."/>
            <person name="Zhang H."/>
            <person name="O'Toole P.W."/>
        </authorList>
    </citation>
    <scope>NUCLEOTIDE SEQUENCE [LARGE SCALE GENOMIC DNA]</scope>
    <source>
        <strain evidence="2 3">ATCC 53295</strain>
    </source>
</reference>
<comment type="caution">
    <text evidence="2">The sequence shown here is derived from an EMBL/GenBank/DDBJ whole genome shotgun (WGS) entry which is preliminary data.</text>
</comment>
<sequence length="64" mass="6940">MMMSHNILTGALILLAGIALLVLIIFKLFPQTNHKADADTKILLIIFTIVGIGLLGMGSWVCFI</sequence>
<dbReference type="PATRIC" id="fig|1267003.4.peg.906"/>
<dbReference type="Proteomes" id="UP000051176">
    <property type="component" value="Unassembled WGS sequence"/>
</dbReference>
<evidence type="ECO:0000256" key="1">
    <source>
        <dbReference type="SAM" id="Phobius"/>
    </source>
</evidence>
<keyword evidence="3" id="KW-1185">Reference proteome</keyword>
<keyword evidence="1" id="KW-1133">Transmembrane helix</keyword>
<accession>A0A0R1GQZ6</accession>
<evidence type="ECO:0000313" key="3">
    <source>
        <dbReference type="Proteomes" id="UP000051176"/>
    </source>
</evidence>
<feature type="transmembrane region" description="Helical" evidence="1">
    <location>
        <begin position="7"/>
        <end position="30"/>
    </location>
</feature>
<feature type="transmembrane region" description="Helical" evidence="1">
    <location>
        <begin position="42"/>
        <end position="63"/>
    </location>
</feature>
<dbReference type="STRING" id="357278.IV61_GL000923"/>
<protein>
    <submittedName>
        <fullName evidence="2">Uncharacterized protein</fullName>
    </submittedName>
</protein>